<proteinExistence type="predicted"/>
<evidence type="ECO:0000313" key="2">
    <source>
        <dbReference type="Proteomes" id="UP001376459"/>
    </source>
</evidence>
<dbReference type="Proteomes" id="UP001376459">
    <property type="component" value="Unassembled WGS sequence"/>
</dbReference>
<keyword evidence="2" id="KW-1185">Reference proteome</keyword>
<gene>
    <name evidence="1" type="ORF">WKI71_42505</name>
</gene>
<protein>
    <submittedName>
        <fullName evidence="1">Uncharacterized protein</fullName>
    </submittedName>
</protein>
<accession>A0ABU8UVL2</accession>
<evidence type="ECO:0000313" key="1">
    <source>
        <dbReference type="EMBL" id="MEJ8672593.1"/>
    </source>
</evidence>
<sequence length="80" mass="8308">MTLMTCRRVAGAVRCGADDVDGGGEAGPSGGLRRARHVEELGRGGAGGPGRHPRHVDVRLRRQAELVPVVCLAAVRGGRD</sequence>
<dbReference type="EMBL" id="JBBKAK010000001">
    <property type="protein sequence ID" value="MEJ8672593.1"/>
    <property type="molecule type" value="Genomic_DNA"/>
</dbReference>
<name>A0ABU8UVL2_9ACTN</name>
<reference evidence="1 2" key="1">
    <citation type="submission" date="2024-03" db="EMBL/GenBank/DDBJ databases">
        <title>Novel Streptomyces species of biotechnological and ecological value are a feature of Machair soil.</title>
        <authorList>
            <person name="Prole J.R."/>
            <person name="Goodfellow M."/>
            <person name="Allenby N."/>
            <person name="Ward A.C."/>
        </authorList>
    </citation>
    <scope>NUCLEOTIDE SEQUENCE [LARGE SCALE GENOMIC DNA]</scope>
    <source>
        <strain evidence="1 2">MS1.AVA.1</strain>
    </source>
</reference>
<organism evidence="1 2">
    <name type="scientific">Streptomyces machairae</name>
    <dbReference type="NCBI Taxonomy" id="3134109"/>
    <lineage>
        <taxon>Bacteria</taxon>
        <taxon>Bacillati</taxon>
        <taxon>Actinomycetota</taxon>
        <taxon>Actinomycetes</taxon>
        <taxon>Kitasatosporales</taxon>
        <taxon>Streptomycetaceae</taxon>
        <taxon>Streptomyces</taxon>
    </lineage>
</organism>
<comment type="caution">
    <text evidence="1">The sequence shown here is derived from an EMBL/GenBank/DDBJ whole genome shotgun (WGS) entry which is preliminary data.</text>
</comment>